<dbReference type="SUPFAM" id="SSF52402">
    <property type="entry name" value="Adenine nucleotide alpha hydrolases-like"/>
    <property type="match status" value="1"/>
</dbReference>
<keyword evidence="5" id="KW-1185">Reference proteome</keyword>
<sequence>MYTKIMVPVDLGHIDRLEKALKTAADMAKLYDVPVCYVGVSSSVPSNIAHGSAEFTSMVTAFGQEQAQKYGLSDVTATAYICPDPSVDLDDVLIKAAVENNADLIVMASHVPGLADHIFASNAGYVASYSKISVLVVR</sequence>
<evidence type="ECO:0000256" key="1">
    <source>
        <dbReference type="ARBA" id="ARBA00008791"/>
    </source>
</evidence>
<dbReference type="CDD" id="cd00293">
    <property type="entry name" value="USP-like"/>
    <property type="match status" value="1"/>
</dbReference>
<dbReference type="Pfam" id="PF00582">
    <property type="entry name" value="Usp"/>
    <property type="match status" value="1"/>
</dbReference>
<dbReference type="EMBL" id="FLRB01000013">
    <property type="protein sequence ID" value="SBT21617.1"/>
    <property type="molecule type" value="Genomic_DNA"/>
</dbReference>
<dbReference type="Gene3D" id="3.40.50.620">
    <property type="entry name" value="HUPs"/>
    <property type="match status" value="1"/>
</dbReference>
<dbReference type="InterPro" id="IPR014729">
    <property type="entry name" value="Rossmann-like_a/b/a_fold"/>
</dbReference>
<dbReference type="InterPro" id="IPR006016">
    <property type="entry name" value="UspA"/>
</dbReference>
<dbReference type="RefSeq" id="WP_067037619.1">
    <property type="nucleotide sequence ID" value="NZ_FLRA01000023.1"/>
</dbReference>
<accession>A0A1C3JU39</accession>
<reference evidence="4 5" key="1">
    <citation type="submission" date="2016-06" db="EMBL/GenBank/DDBJ databases">
        <authorList>
            <person name="Rodrigo-Torres L."/>
            <person name="Arahal D.R."/>
        </authorList>
    </citation>
    <scope>NUCLEOTIDE SEQUENCE [LARGE SCALE GENOMIC DNA]</scope>
    <source>
        <strain evidence="4 5">CECT 5116</strain>
    </source>
</reference>
<dbReference type="Proteomes" id="UP000092840">
    <property type="component" value="Unassembled WGS sequence"/>
</dbReference>
<organism evidence="3 6">
    <name type="scientific">Marinomonas gallaica</name>
    <dbReference type="NCBI Taxonomy" id="1806667"/>
    <lineage>
        <taxon>Bacteria</taxon>
        <taxon>Pseudomonadati</taxon>
        <taxon>Pseudomonadota</taxon>
        <taxon>Gammaproteobacteria</taxon>
        <taxon>Oceanospirillales</taxon>
        <taxon>Oceanospirillaceae</taxon>
        <taxon>Marinomonas</taxon>
    </lineage>
</organism>
<evidence type="ECO:0000313" key="3">
    <source>
        <dbReference type="EMBL" id="SBT18662.1"/>
    </source>
</evidence>
<evidence type="ECO:0000313" key="4">
    <source>
        <dbReference type="EMBL" id="SBT21617.1"/>
    </source>
</evidence>
<dbReference type="EMBL" id="FLRA01000023">
    <property type="protein sequence ID" value="SBT18662.1"/>
    <property type="molecule type" value="Genomic_DNA"/>
</dbReference>
<feature type="domain" description="UspA" evidence="2">
    <location>
        <begin position="1"/>
        <end position="138"/>
    </location>
</feature>
<comment type="similarity">
    <text evidence="1">Belongs to the universal stress protein A family.</text>
</comment>
<dbReference type="PRINTS" id="PR01438">
    <property type="entry name" value="UNVRSLSTRESS"/>
</dbReference>
<reference evidence="3 6" key="2">
    <citation type="submission" date="2016-06" db="EMBL/GenBank/DDBJ databases">
        <authorList>
            <person name="Kjaerup R.B."/>
            <person name="Dalgaard T.S."/>
            <person name="Juul-Madsen H.R."/>
        </authorList>
    </citation>
    <scope>NUCLEOTIDE SEQUENCE [LARGE SCALE GENOMIC DNA]</scope>
    <source>
        <strain evidence="3 6">CECT 5115</strain>
    </source>
</reference>
<evidence type="ECO:0000259" key="2">
    <source>
        <dbReference type="Pfam" id="PF00582"/>
    </source>
</evidence>
<gene>
    <name evidence="3" type="primary">uspF</name>
    <name evidence="3" type="ORF">MGA5115_02809</name>
    <name evidence="4" type="ORF">MGA5116_02213</name>
</gene>
<dbReference type="AlphaFoldDB" id="A0A1C3JU39"/>
<name>A0A1C3JU39_9GAMM</name>
<dbReference type="Proteomes" id="UP000092871">
    <property type="component" value="Unassembled WGS sequence"/>
</dbReference>
<dbReference type="OrthoDB" id="9792500at2"/>
<evidence type="ECO:0000313" key="6">
    <source>
        <dbReference type="Proteomes" id="UP000092871"/>
    </source>
</evidence>
<proteinExistence type="inferred from homology"/>
<dbReference type="InterPro" id="IPR006015">
    <property type="entry name" value="Universal_stress_UspA"/>
</dbReference>
<protein>
    <submittedName>
        <fullName evidence="3">Universal stress protein F</fullName>
    </submittedName>
</protein>
<evidence type="ECO:0000313" key="5">
    <source>
        <dbReference type="Proteomes" id="UP000092840"/>
    </source>
</evidence>